<evidence type="ECO:0000256" key="3">
    <source>
        <dbReference type="ARBA" id="ARBA00022722"/>
    </source>
</evidence>
<evidence type="ECO:0000256" key="4">
    <source>
        <dbReference type="ARBA" id="ARBA00022723"/>
    </source>
</evidence>
<dbReference type="Proteomes" id="UP001180845">
    <property type="component" value="Unassembled WGS sequence"/>
</dbReference>
<proteinExistence type="inferred from homology"/>
<dbReference type="InterPro" id="IPR029060">
    <property type="entry name" value="PIN-like_dom_sf"/>
</dbReference>
<dbReference type="CDD" id="cd18732">
    <property type="entry name" value="PIN_MtVapC4-C5_like"/>
    <property type="match status" value="1"/>
</dbReference>
<evidence type="ECO:0000256" key="6">
    <source>
        <dbReference type="ARBA" id="ARBA00022842"/>
    </source>
</evidence>
<comment type="caution">
    <text evidence="9">The sequence shown here is derived from an EMBL/GenBank/DDBJ whole genome shotgun (WGS) entry which is preliminary data.</text>
</comment>
<dbReference type="PANTHER" id="PTHR33653">
    <property type="entry name" value="RIBONUCLEASE VAPC2"/>
    <property type="match status" value="1"/>
</dbReference>
<gene>
    <name evidence="9" type="ORF">JOF55_003192</name>
</gene>
<dbReference type="AlphaFoldDB" id="A0AAE4CN28"/>
<dbReference type="RefSeq" id="WP_310275034.1">
    <property type="nucleotide sequence ID" value="NZ_JAVDXW010000001.1"/>
</dbReference>
<evidence type="ECO:0000313" key="9">
    <source>
        <dbReference type="EMBL" id="MDR7303011.1"/>
    </source>
</evidence>
<keyword evidence="5" id="KW-0378">Hydrolase</keyword>
<comment type="cofactor">
    <cofactor evidence="1">
        <name>Mg(2+)</name>
        <dbReference type="ChEBI" id="CHEBI:18420"/>
    </cofactor>
</comment>
<evidence type="ECO:0000256" key="1">
    <source>
        <dbReference type="ARBA" id="ARBA00001946"/>
    </source>
</evidence>
<dbReference type="SUPFAM" id="SSF88723">
    <property type="entry name" value="PIN domain-like"/>
    <property type="match status" value="1"/>
</dbReference>
<protein>
    <submittedName>
        <fullName evidence="9">Nucleic acid-binding protein</fullName>
    </submittedName>
</protein>
<sequence>MDDEIHGLLDTNILILRRLVDHTELPARMSISSVTLAELSAGPHHTGDPSERARRLDVLQRAEAEFDPLPFDTEAARVYGRVSAAVLEAGRVPRRRVADLMIASVAAANRLPLYTTNPDDFSGLKQLLSVKPVTRPIISA</sequence>
<keyword evidence="2" id="KW-1277">Toxin-antitoxin system</keyword>
<name>A0AAE4CN28_9ACTN</name>
<evidence type="ECO:0000256" key="7">
    <source>
        <dbReference type="ARBA" id="ARBA00038093"/>
    </source>
</evidence>
<organism evidence="9 10">
    <name type="scientific">Haloactinomyces albus</name>
    <dbReference type="NCBI Taxonomy" id="1352928"/>
    <lineage>
        <taxon>Bacteria</taxon>
        <taxon>Bacillati</taxon>
        <taxon>Actinomycetota</taxon>
        <taxon>Actinomycetes</taxon>
        <taxon>Actinopolysporales</taxon>
        <taxon>Actinopolysporaceae</taxon>
        <taxon>Haloactinomyces</taxon>
    </lineage>
</organism>
<dbReference type="InterPro" id="IPR002716">
    <property type="entry name" value="PIN_dom"/>
</dbReference>
<accession>A0AAE4CN28</accession>
<comment type="similarity">
    <text evidence="7">Belongs to the PINc/VapC protein family.</text>
</comment>
<feature type="domain" description="PIN" evidence="8">
    <location>
        <begin position="8"/>
        <end position="122"/>
    </location>
</feature>
<reference evidence="9" key="1">
    <citation type="submission" date="2023-07" db="EMBL/GenBank/DDBJ databases">
        <title>Sequencing the genomes of 1000 actinobacteria strains.</title>
        <authorList>
            <person name="Klenk H.-P."/>
        </authorList>
    </citation>
    <scope>NUCLEOTIDE SEQUENCE</scope>
    <source>
        <strain evidence="9">DSM 45977</strain>
    </source>
</reference>
<dbReference type="GO" id="GO:0046872">
    <property type="term" value="F:metal ion binding"/>
    <property type="evidence" value="ECO:0007669"/>
    <property type="project" value="UniProtKB-KW"/>
</dbReference>
<keyword evidence="3" id="KW-0540">Nuclease</keyword>
<dbReference type="GO" id="GO:0016787">
    <property type="term" value="F:hydrolase activity"/>
    <property type="evidence" value="ECO:0007669"/>
    <property type="project" value="UniProtKB-KW"/>
</dbReference>
<dbReference type="GO" id="GO:0004518">
    <property type="term" value="F:nuclease activity"/>
    <property type="evidence" value="ECO:0007669"/>
    <property type="project" value="UniProtKB-KW"/>
</dbReference>
<dbReference type="Gene3D" id="3.40.50.1010">
    <property type="entry name" value="5'-nuclease"/>
    <property type="match status" value="1"/>
</dbReference>
<evidence type="ECO:0000256" key="2">
    <source>
        <dbReference type="ARBA" id="ARBA00022649"/>
    </source>
</evidence>
<keyword evidence="6" id="KW-0460">Magnesium</keyword>
<evidence type="ECO:0000256" key="5">
    <source>
        <dbReference type="ARBA" id="ARBA00022801"/>
    </source>
</evidence>
<dbReference type="InterPro" id="IPR050556">
    <property type="entry name" value="Type_II_TA_system_RNase"/>
</dbReference>
<evidence type="ECO:0000313" key="10">
    <source>
        <dbReference type="Proteomes" id="UP001180845"/>
    </source>
</evidence>
<evidence type="ECO:0000259" key="8">
    <source>
        <dbReference type="Pfam" id="PF01850"/>
    </source>
</evidence>
<keyword evidence="10" id="KW-1185">Reference proteome</keyword>
<dbReference type="Pfam" id="PF01850">
    <property type="entry name" value="PIN"/>
    <property type="match status" value="1"/>
</dbReference>
<keyword evidence="4" id="KW-0479">Metal-binding</keyword>
<dbReference type="PANTHER" id="PTHR33653:SF1">
    <property type="entry name" value="RIBONUCLEASE VAPC2"/>
    <property type="match status" value="1"/>
</dbReference>
<dbReference type="EMBL" id="JAVDXW010000001">
    <property type="protein sequence ID" value="MDR7303011.1"/>
    <property type="molecule type" value="Genomic_DNA"/>
</dbReference>